<dbReference type="GO" id="GO:0004791">
    <property type="term" value="F:thioredoxin-disulfide reductase (NADPH) activity"/>
    <property type="evidence" value="ECO:0007669"/>
    <property type="project" value="TreeGrafter"/>
</dbReference>
<dbReference type="InterPro" id="IPR036249">
    <property type="entry name" value="Thioredoxin-like_sf"/>
</dbReference>
<evidence type="ECO:0000256" key="3">
    <source>
        <dbReference type="SAM" id="Phobius"/>
    </source>
</evidence>
<feature type="transmembrane region" description="Helical" evidence="3">
    <location>
        <begin position="19"/>
        <end position="37"/>
    </location>
</feature>
<dbReference type="SUPFAM" id="SSF52833">
    <property type="entry name" value="Thioredoxin-like"/>
    <property type="match status" value="1"/>
</dbReference>
<protein>
    <submittedName>
        <fullName evidence="4">Selenoprotein T1b</fullName>
    </submittedName>
</protein>
<dbReference type="NCBIfam" id="TIGR02174">
    <property type="entry name" value="CXXU_selWTH"/>
    <property type="match status" value="1"/>
</dbReference>
<comment type="caution">
    <text evidence="4">The sequence shown here is derived from an EMBL/GenBank/DDBJ whole genome shotgun (WGS) entry which is preliminary data.</text>
</comment>
<keyword evidence="3" id="KW-0812">Transmembrane</keyword>
<dbReference type="Gene3D" id="3.40.30.10">
    <property type="entry name" value="Glutaredoxin"/>
    <property type="match status" value="1"/>
</dbReference>
<proteinExistence type="predicted"/>
<accession>A0A210PYL8</accession>
<dbReference type="OrthoDB" id="60822at2759"/>
<evidence type="ECO:0000256" key="2">
    <source>
        <dbReference type="ARBA" id="ARBA00023284"/>
    </source>
</evidence>
<dbReference type="GO" id="GO:0005789">
    <property type="term" value="C:endoplasmic reticulum membrane"/>
    <property type="evidence" value="ECO:0007669"/>
    <property type="project" value="TreeGrafter"/>
</dbReference>
<keyword evidence="2" id="KW-0676">Redox-active center</keyword>
<organism evidence="4 5">
    <name type="scientific">Mizuhopecten yessoensis</name>
    <name type="common">Japanese scallop</name>
    <name type="synonym">Patinopecten yessoensis</name>
    <dbReference type="NCBI Taxonomy" id="6573"/>
    <lineage>
        <taxon>Eukaryota</taxon>
        <taxon>Metazoa</taxon>
        <taxon>Spiralia</taxon>
        <taxon>Lophotrochozoa</taxon>
        <taxon>Mollusca</taxon>
        <taxon>Bivalvia</taxon>
        <taxon>Autobranchia</taxon>
        <taxon>Pteriomorphia</taxon>
        <taxon>Pectinida</taxon>
        <taxon>Pectinoidea</taxon>
        <taxon>Pectinidae</taxon>
        <taxon>Mizuhopecten</taxon>
    </lineage>
</organism>
<dbReference type="Pfam" id="PF10262">
    <property type="entry name" value="Rdx"/>
    <property type="match status" value="1"/>
</dbReference>
<dbReference type="InterPro" id="IPR019389">
    <property type="entry name" value="Selenoprotein_T"/>
</dbReference>
<name>A0A210PYL8_MIZYE</name>
<sequence length="94" mass="10566">MIVSGQNPFPHLNMETPSIFTWAISNKIYACLMVFFISNAVEGQMISTGAFEVSFNDVPIWSKLQTGRIPAPGEMFQIIENQMNLNPNQPTQNM</sequence>
<dbReference type="Proteomes" id="UP000242188">
    <property type="component" value="Unassembled WGS sequence"/>
</dbReference>
<dbReference type="GO" id="GO:0045454">
    <property type="term" value="P:cell redox homeostasis"/>
    <property type="evidence" value="ECO:0007669"/>
    <property type="project" value="TreeGrafter"/>
</dbReference>
<gene>
    <name evidence="4" type="ORF">KP79_PYT02182</name>
</gene>
<dbReference type="AlphaFoldDB" id="A0A210PYL8"/>
<keyword evidence="3" id="KW-0472">Membrane</keyword>
<dbReference type="STRING" id="6573.A0A210PYL8"/>
<keyword evidence="3" id="KW-1133">Transmembrane helix</keyword>
<dbReference type="EMBL" id="NEDP02005382">
    <property type="protein sequence ID" value="OWF41578.1"/>
    <property type="molecule type" value="Genomic_DNA"/>
</dbReference>
<evidence type="ECO:0000313" key="5">
    <source>
        <dbReference type="Proteomes" id="UP000242188"/>
    </source>
</evidence>
<reference evidence="4 5" key="1">
    <citation type="journal article" date="2017" name="Nat. Ecol. Evol.">
        <title>Scallop genome provides insights into evolution of bilaterian karyotype and development.</title>
        <authorList>
            <person name="Wang S."/>
            <person name="Zhang J."/>
            <person name="Jiao W."/>
            <person name="Li J."/>
            <person name="Xun X."/>
            <person name="Sun Y."/>
            <person name="Guo X."/>
            <person name="Huan P."/>
            <person name="Dong B."/>
            <person name="Zhang L."/>
            <person name="Hu X."/>
            <person name="Sun X."/>
            <person name="Wang J."/>
            <person name="Zhao C."/>
            <person name="Wang Y."/>
            <person name="Wang D."/>
            <person name="Huang X."/>
            <person name="Wang R."/>
            <person name="Lv J."/>
            <person name="Li Y."/>
            <person name="Zhang Z."/>
            <person name="Liu B."/>
            <person name="Lu W."/>
            <person name="Hui Y."/>
            <person name="Liang J."/>
            <person name="Zhou Z."/>
            <person name="Hou R."/>
            <person name="Li X."/>
            <person name="Liu Y."/>
            <person name="Li H."/>
            <person name="Ning X."/>
            <person name="Lin Y."/>
            <person name="Zhao L."/>
            <person name="Xing Q."/>
            <person name="Dou J."/>
            <person name="Li Y."/>
            <person name="Mao J."/>
            <person name="Guo H."/>
            <person name="Dou H."/>
            <person name="Li T."/>
            <person name="Mu C."/>
            <person name="Jiang W."/>
            <person name="Fu Q."/>
            <person name="Fu X."/>
            <person name="Miao Y."/>
            <person name="Liu J."/>
            <person name="Yu Q."/>
            <person name="Li R."/>
            <person name="Liao H."/>
            <person name="Li X."/>
            <person name="Kong Y."/>
            <person name="Jiang Z."/>
            <person name="Chourrout D."/>
            <person name="Li R."/>
            <person name="Bao Z."/>
        </authorList>
    </citation>
    <scope>NUCLEOTIDE SEQUENCE [LARGE SCALE GENOMIC DNA]</scope>
    <source>
        <strain evidence="4 5">PY_sf001</strain>
    </source>
</reference>
<dbReference type="PANTHER" id="PTHR13544:SF0">
    <property type="entry name" value="THIOREDOXIN REDUCTASE-LIKE SELENOPROTEIN T"/>
    <property type="match status" value="1"/>
</dbReference>
<evidence type="ECO:0000256" key="1">
    <source>
        <dbReference type="ARBA" id="ARBA00022729"/>
    </source>
</evidence>
<evidence type="ECO:0000313" key="4">
    <source>
        <dbReference type="EMBL" id="OWF41578.1"/>
    </source>
</evidence>
<keyword evidence="5" id="KW-1185">Reference proteome</keyword>
<keyword evidence="1" id="KW-0732">Signal</keyword>
<dbReference type="InterPro" id="IPR011893">
    <property type="entry name" value="Selenoprotein_Rdx-typ"/>
</dbReference>
<dbReference type="PANTHER" id="PTHR13544">
    <property type="entry name" value="SELENOPROTEIN T"/>
    <property type="match status" value="1"/>
</dbReference>